<evidence type="ECO:0000256" key="2">
    <source>
        <dbReference type="SAM" id="MobiDB-lite"/>
    </source>
</evidence>
<comment type="caution">
    <text evidence="3">The sequence shown here is derived from an EMBL/GenBank/DDBJ whole genome shotgun (WGS) entry which is preliminary data.</text>
</comment>
<feature type="coiled-coil region" evidence="1">
    <location>
        <begin position="138"/>
        <end position="200"/>
    </location>
</feature>
<gene>
    <name evidence="3" type="ORF">PCOR1329_LOCUS84285</name>
</gene>
<protein>
    <submittedName>
        <fullName evidence="3">Uncharacterized protein</fullName>
    </submittedName>
</protein>
<dbReference type="EMBL" id="CAUYUJ010022305">
    <property type="protein sequence ID" value="CAK0910020.1"/>
    <property type="molecule type" value="Genomic_DNA"/>
</dbReference>
<sequence>MSEGASGLARRAYWLCAKRGCDAWNWCDKRWTCKVCGTSAPPWTKEYRTDRGPPRVDADGFAKTQCVELRAQLVAAKERVDKLQEALALGLSADFQREVEGALQLGKDQVAACELAVLEAQRTDRPPHSVLHIEANAIQKVERQLAAARTKKEKLQLQASELRELIAEKQEQLSAAELGVDEVGGQIAELEETRAKVTQQAIQRANAAVGGAPSPLGDAVQGLLTQVGALSDLLKLHGSELPPRFSEIVGILNTQKEAVAEALRPRSSSARTRWGDSVGDDGIASEDDDMPLDVVASGGPAAAPPAAAPQAGPTAAGPQGPRARSVDGPHGPAAARGQHGTTLGAWPQVEPGLAKALAEQGAALTDSDPLVEEALRWPLARPRPSQEAGGAEHPGPKGAACPVSGAGQRAVHVAAVIGKAPMGDRAGGQQLRAGLVLLGCNGHAWSRCIWGIEAFFKTCSYWPDVVVLQEKRLPHERPPMMAAQGRGLGDVAFPPEAELSDRQGPQATSDGAAILVRDGLQADESASSLPSALRHRPSCVEVTGFSADIPWVLIAYFNMEDESLEVLGWQWRHGDTSWDPRRRYALARAAPPSTTGSWLQPNAHLGEGIYASLVVHTLKVTMAAAHCIARDVLVGKAMGACLRGSGHAERWAKADAELHRASAVARRGFFGTMELERELSCWAVAPLIWQGVALAKWGVGAADQELMACTHCGATVRLGGRTGAAPELKERCPGSAVARPEPEQPRRSVAPRLELQVAGWARYWTQAPEVGETMECYSEWMDHCVGYVTQILSQPRFATRLRARGRTADEMAEEICERAWGTGMPARRAYFRWRHTLTRSQRIVSDCMRRYDYVCLRTWLAELQWEGQPPPIGPLRALRAPSVPWHAGRRRRRRSGEWSAAAETASEGRRMRRRRAVGDEG</sequence>
<feature type="region of interest" description="Disordered" evidence="2">
    <location>
        <begin position="382"/>
        <end position="404"/>
    </location>
</feature>
<evidence type="ECO:0000256" key="1">
    <source>
        <dbReference type="SAM" id="Coils"/>
    </source>
</evidence>
<feature type="region of interest" description="Disordered" evidence="2">
    <location>
        <begin position="262"/>
        <end position="346"/>
    </location>
</feature>
<feature type="region of interest" description="Disordered" evidence="2">
    <location>
        <begin position="886"/>
        <end position="921"/>
    </location>
</feature>
<proteinExistence type="predicted"/>
<organism evidence="3 4">
    <name type="scientific">Prorocentrum cordatum</name>
    <dbReference type="NCBI Taxonomy" id="2364126"/>
    <lineage>
        <taxon>Eukaryota</taxon>
        <taxon>Sar</taxon>
        <taxon>Alveolata</taxon>
        <taxon>Dinophyceae</taxon>
        <taxon>Prorocentrales</taxon>
        <taxon>Prorocentraceae</taxon>
        <taxon>Prorocentrum</taxon>
    </lineage>
</organism>
<feature type="compositionally biased region" description="Low complexity" evidence="2">
    <location>
        <begin position="308"/>
        <end position="323"/>
    </location>
</feature>
<evidence type="ECO:0000313" key="3">
    <source>
        <dbReference type="EMBL" id="CAK0910020.1"/>
    </source>
</evidence>
<name>A0ABN9YBB2_9DINO</name>
<keyword evidence="1" id="KW-0175">Coiled coil</keyword>
<accession>A0ABN9YBB2</accession>
<evidence type="ECO:0000313" key="4">
    <source>
        <dbReference type="Proteomes" id="UP001189429"/>
    </source>
</evidence>
<keyword evidence="4" id="KW-1185">Reference proteome</keyword>
<reference evidence="3" key="1">
    <citation type="submission" date="2023-10" db="EMBL/GenBank/DDBJ databases">
        <authorList>
            <person name="Chen Y."/>
            <person name="Shah S."/>
            <person name="Dougan E. K."/>
            <person name="Thang M."/>
            <person name="Chan C."/>
        </authorList>
    </citation>
    <scope>NUCLEOTIDE SEQUENCE [LARGE SCALE GENOMIC DNA]</scope>
</reference>
<dbReference type="Proteomes" id="UP001189429">
    <property type="component" value="Unassembled WGS sequence"/>
</dbReference>